<keyword evidence="4" id="KW-0863">Zinc-finger</keyword>
<feature type="region of interest" description="Disordered" evidence="6">
    <location>
        <begin position="2631"/>
        <end position="2679"/>
    </location>
</feature>
<feature type="region of interest" description="Disordered" evidence="6">
    <location>
        <begin position="1636"/>
        <end position="1673"/>
    </location>
</feature>
<dbReference type="PROSITE" id="PS50158">
    <property type="entry name" value="ZF_CCHC"/>
    <property type="match status" value="2"/>
</dbReference>
<dbReference type="GO" id="GO:0015074">
    <property type="term" value="P:DNA integration"/>
    <property type="evidence" value="ECO:0007669"/>
    <property type="project" value="InterPro"/>
</dbReference>
<feature type="region of interest" description="Disordered" evidence="6">
    <location>
        <begin position="164"/>
        <end position="200"/>
    </location>
</feature>
<evidence type="ECO:0000259" key="7">
    <source>
        <dbReference type="PROSITE" id="PS50158"/>
    </source>
</evidence>
<feature type="region of interest" description="Disordered" evidence="6">
    <location>
        <begin position="1750"/>
        <end position="1777"/>
    </location>
</feature>
<dbReference type="Pfam" id="PF25597">
    <property type="entry name" value="SH3_retrovirus"/>
    <property type="match status" value="1"/>
</dbReference>
<keyword evidence="5" id="KW-0175">Coiled coil</keyword>
<dbReference type="Pfam" id="PF14223">
    <property type="entry name" value="Retrotran_gag_2"/>
    <property type="match status" value="1"/>
</dbReference>
<dbReference type="GO" id="GO:0008270">
    <property type="term" value="F:zinc ion binding"/>
    <property type="evidence" value="ECO:0007669"/>
    <property type="project" value="UniProtKB-KW"/>
</dbReference>
<dbReference type="Pfam" id="PF22936">
    <property type="entry name" value="Pol_BBD"/>
    <property type="match status" value="1"/>
</dbReference>
<dbReference type="InterPro" id="IPR054722">
    <property type="entry name" value="PolX-like_BBD"/>
</dbReference>
<proteinExistence type="predicted"/>
<feature type="compositionally biased region" description="Basic and acidic residues" evidence="6">
    <location>
        <begin position="2999"/>
        <end position="3013"/>
    </location>
</feature>
<gene>
    <name evidence="9" type="ORF">Tci_064177</name>
</gene>
<feature type="domain" description="CCHC-type" evidence="7">
    <location>
        <begin position="1045"/>
        <end position="1060"/>
    </location>
</feature>
<feature type="region of interest" description="Disordered" evidence="6">
    <location>
        <begin position="2994"/>
        <end position="3024"/>
    </location>
</feature>
<reference evidence="9" key="1">
    <citation type="journal article" date="2019" name="Sci. Rep.">
        <title>Draft genome of Tanacetum cinerariifolium, the natural source of mosquito coil.</title>
        <authorList>
            <person name="Yamashiro T."/>
            <person name="Shiraishi A."/>
            <person name="Satake H."/>
            <person name="Nakayama K."/>
        </authorList>
    </citation>
    <scope>NUCLEOTIDE SEQUENCE</scope>
</reference>
<dbReference type="InterPro" id="IPR039537">
    <property type="entry name" value="Retrotran_Ty1/copia-like"/>
</dbReference>
<feature type="region of interest" description="Disordered" evidence="6">
    <location>
        <begin position="2420"/>
        <end position="2454"/>
    </location>
</feature>
<evidence type="ECO:0000256" key="1">
    <source>
        <dbReference type="ARBA" id="ARBA00022670"/>
    </source>
</evidence>
<dbReference type="GO" id="GO:0003676">
    <property type="term" value="F:nucleic acid binding"/>
    <property type="evidence" value="ECO:0007669"/>
    <property type="project" value="InterPro"/>
</dbReference>
<dbReference type="Pfam" id="PF00098">
    <property type="entry name" value="zf-CCHC"/>
    <property type="match status" value="2"/>
</dbReference>
<feature type="compositionally biased region" description="Low complexity" evidence="6">
    <location>
        <begin position="2704"/>
        <end position="2715"/>
    </location>
</feature>
<dbReference type="InterPro" id="IPR001878">
    <property type="entry name" value="Znf_CCHC"/>
</dbReference>
<organism evidence="9">
    <name type="scientific">Tanacetum cinerariifolium</name>
    <name type="common">Dalmatian daisy</name>
    <name type="synonym">Chrysanthemum cinerariifolium</name>
    <dbReference type="NCBI Taxonomy" id="118510"/>
    <lineage>
        <taxon>Eukaryota</taxon>
        <taxon>Viridiplantae</taxon>
        <taxon>Streptophyta</taxon>
        <taxon>Embryophyta</taxon>
        <taxon>Tracheophyta</taxon>
        <taxon>Spermatophyta</taxon>
        <taxon>Magnoliopsida</taxon>
        <taxon>eudicotyledons</taxon>
        <taxon>Gunneridae</taxon>
        <taxon>Pentapetalae</taxon>
        <taxon>asterids</taxon>
        <taxon>campanulids</taxon>
        <taxon>Asterales</taxon>
        <taxon>Asteraceae</taxon>
        <taxon>Asteroideae</taxon>
        <taxon>Anthemideae</taxon>
        <taxon>Anthemidinae</taxon>
        <taxon>Tanacetum</taxon>
    </lineage>
</organism>
<evidence type="ECO:0000259" key="8">
    <source>
        <dbReference type="PROSITE" id="PS50994"/>
    </source>
</evidence>
<dbReference type="Pfam" id="PF07727">
    <property type="entry name" value="RVT_2"/>
    <property type="match status" value="2"/>
</dbReference>
<dbReference type="InterPro" id="IPR012337">
    <property type="entry name" value="RNaseH-like_sf"/>
</dbReference>
<dbReference type="InterPro" id="IPR036875">
    <property type="entry name" value="Znf_CCHC_sf"/>
</dbReference>
<accession>A0A6L2P3L8</accession>
<feature type="compositionally biased region" description="Low complexity" evidence="6">
    <location>
        <begin position="2030"/>
        <end position="2040"/>
    </location>
</feature>
<keyword evidence="1" id="KW-0645">Protease</keyword>
<sequence length="3716" mass="417385">MESLNPQVVAAAKPPILNLNEFDMWKMRIEQYFLMTDYSHWEVILNGDSPSPTRIVDGVVQIIAPITAEKRNKADLEEQSLDDLFKNLKIYEAEVKGSSSSSQNTQNIVFVSSNNTDSTNESVSAVPGVSAASSKAIVFTLPNVDSLSDAVIYSFFASQSNSPQLENEDLKQIDPNDLEEMDLKECRSPRDNRNKDTPRRTIPVEVSTSNALVSQYDAVGGYDWSFQAEEEPTNYALMAYALSGSSSSSGSDNKVAPCSKACSKAYATLQTLYDNLTVEFRKSQFDVLSYKIGVFLPPQPDLVCNDAPTASELVTNVLTVESSTTKPSKDMSKTLRPDGNPQQALMDKCVIDSGCSRHMTRNISFLLDFKEINQGYVAFRGNPKDGKILGKGDLTCLFAKATLDESNLWHRRLGHINFKTMNKPVKGNLVRGLPSKIFKNNHTCVACQKGKQHRASCKSKPVNSVSHPLQRLHMDLFRPTFVKSLNKNSYCLVVTDDYSRFSWVFFLATKDETSAILKTFRTGIENQINHKVKIIRCDNGTDFKNHDLNQFCGMKGIKREFSVARTPQQNRVVERKNRTLIEAARTMLVDSLLTTPFWAEAVNTICYVQNRVLVTKPHNKTPYELLLSRSPSIGFTRPFGCPVTILTTLYPLGKFDGKANEGFLVGYSVNSKAFRVFNRIGPKWLFDIDTLTKSMNYQPVVAGNQPNDNADPHNTDADVADVAFDAKENENDDHVSPSGSDKTDNKKHNDKAKRDAKGKNDEDDVDVEADLSNLETNISVSLIPTTRVHKDHHVNQIIGDLTLAPQTRSMTRMVVSAAKLPILNLNEFDLWKMRIEQYFLMTNYSLWEVILNGDSHVPTRVVKGVLQPVAPTTAEQRLARNNELKARGTLLMALPDKHQLKFNSHKDDKTLMEAIEKRFGGNTKTKKVQKTLLKQQFENFTGSSSEGLDQIHDRLQKLVSQLEIHGVSLSQEDVNLNTTDSVSVAASVSAACAKFLVSSLSNVDSLSNAMAMLTMRARRFLQKIGRNLGVNGPTSMGFNMSKVECYNCHRKGHFARECRSSKDSRRTEDEPANYALMAFSSSSSSSDNEVPSCSKACSKAYAQLHTQYDKLTDDFCKSQFDVVSYQTGLESIEARLLVYKQNESVFEENIKLLNIDVQLRDTALVTLRQKLEKAEHERDDLKLKLEKFQTSFKNLTELLASQTTPSSLYDRFQPNGGYHVVPPPNTRTFMPPKPDLVFNTAFTAVETDHIAFNVQLSPSKPEQNLSQITRPSAPIIEDWVSDSEDESEIKAPQFVPSFVQSFKHVKSPRHSVQPIKTSIPVATPAPASPKSTSSGKRRNRKACFVCKNVDHLIKDCDYHTKKMAQLTLRNYTPRGTHKQYASLTHTTPQKHMVPTAVLTQSKPVFNTVVRPIGAAQPKINTSNSPPRVTAVKAPVVSAAQGNPKGGKITVKGKIKTCKLDFDDVYFVKELKFNLFSVLLRVPRENNMYNVNLKNIVPFGDLTFLFAKATVNESNLCRFTWVFFLATKDETGPILKTFITGLENQLSLKVKLIRSDSGTEFKNHDLNQFCRLKGIKREFSIPRTPQQNGIAERKNRTLIEAAKTMMADSLLLISFWAKAKNEKDVAFDGKEHDFDAKKPESEVILSPSSSSQSRKQDDKTKKDGKGKSPIESFTGYRDLSGEFKDCSNNSTNEVNAIGSIVPNVRQNSFNSTNTFSAVELEDITYSDNGDVVGVESDFNNLEYSIPVSPIPTKRIHKDHRGTQEGTSGSQRSRNKKDERGIVIRNKARLVAQGHTQEEGIDYKEVFALVARIEAIRLFLAYASFMGFMVYQIDVKSAFLYGTIEEEVYVCQPPGFEDPDHPNKVYKVVNALYGLHQAPRAWYETLATYLLENGKSASTPIDTEKPLLKDPDSEDVDVHTYRSMIGSLMYLTSSRPDIMFADTDVTRLQALVDKKKVVVTEAAIRESMSAKRTSWNELSSAMVSAVICLSTGKSRVETPLFEGMIVGQVIEEGGAEEEHVEDDTTAQEDDTTTQGDDAQEPSIPSPTPPTPPPKQPQDLPLTSHFWNTVAIKQDTDVTRLQALVDKKKVVVTEAAIREKVFANMRTVGKSRVETPLFEGMIVGQVIEEGGAEEEHVEDDTTAQEDDTTTQGDDAQEPSIPSPTPPTPPPKQPQDLPLTSHRRVKKLEKGNRVKVLKLRRLKKVGTSQRVNTSEDTVMDDASNQERIIDDKNDVVALMDDKKEDKNKEEANVVEDDQVQGRQAESQAKIYKIDMDHASKVLSMQEDEPAEVQEVVDVVTTAKLITEVVIDASETIATASTTISAAEPQVPAATITAAPVRVAAASTRRRKGVVIKDLEEESTTIIPADTKSNDKGKGIMVEEPKPLKKKQHVEMDEEYARKLHAKLNKDIDWDVAIEHVKKKAKEDPATKEQMEEEESRALQSINETPAQKAAKRGKLNEKVEDLKRHLEIMPDKDDEVYTEATPLARKTRWTGPSLEKLKDCTWSSKDPISIHNFIIMSNTNNNMQTQTSNTLHNAIMEAGSKDRPPMLAPGIDNHIYSTVDACLNACEMWKAIEKQGESINVQDLETNLYWEFRKFTSQDGESLESYYSRTERIARVANPLVLVAQQQPVYHSQNHPTHYTQNSSTRSQQAATRNRGKAIVNSPQPIYEQEPSMIAEDDETLKDKEIDKLMALISLSFKKIYKPTNNNLQTSSNTSRPNQDNSPRINRSTRYENQRISNVVGARETVGSTVVQKSGIQCYNCKEFGHVARECQKPKRVKDAAYNREKMLLCKQEEAGIQFNAEQADWRNDTDDELEDQQLEAHYMYMAQLQEVSPDAADSGPIFDTEPVQKVSTDDHYNVFSIESEHPKESKSIHNTYLIEEDEHNVIIDSLDIRVIPTTSVSRPQLKSNRIEDRVLHNHSQGKKQDVEDHRRSVKFSKNKTSVIACNDTLKAKTLNVKFVCATCGKCVLKEKRDICVLKSVNGVHSRTKMPIAMPVSTREPKRTVKQSDDKPLKKTGASESNQKSRNITRKLYERVSVPLCQTLYCLLIILQLVEIVLFIIDSGCSKHMTGNLKLLINFVEKFLGTVKFGNDQIVPILGYGDLVQGAITIKRVYYVKGLNHNLFSVGQFCDADLEVDFQKSTCYIRDLKGNDLLTGSCGTDLYSIILQDTNSPNPICLMAKAASSQAWLWHRRLSHLNLNTINLLSKNDIVVGLPKSKFIKDHLCSSCELGKAKRKSFHTKITLSTKRRLQLLHMDLCGPMRVASINGKRYVLVIIDDYSRYTWNHFLRSKDETPESLHAYFVAEGILHQTSVARTPERNGVVKRRNRTLVEAARTMLTAAKVPLFFWAEAIATACFTQNRSLVIPRHEKTPYHIINDRKPSVKFIHIFSSLCYIVRDGENLDKMKEKGDACIFVGYSTKLRAYRVFNMRTKVIMETIHVNFDELPQMASDHVSSDPAPEYRTVAASNELDFLFSTMFDELLNGSSQVVSKSFAVTTADAPNQHQQQQTTPLNNHITPESTCHDPTQASTITSTKNMNQAKMVEEYAHVKNDEFINIFCTRTRQKGDIVSSEQVIGNPSQSVRTRRQLESDGEMCMFALIVSQTKPKNIKEAMADSAWIESMQEELHQFDRLDEGVNFEESFALVARLEAIRLFIAYAAHKSFTVYQMNMKIAFLYGPLKEEVYVNQPDGFVDPYHPDKVYRLKKALYGLKQAPRA</sequence>
<feature type="compositionally biased region" description="Low complexity" evidence="6">
    <location>
        <begin position="2146"/>
        <end position="2156"/>
    </location>
</feature>
<evidence type="ECO:0000256" key="3">
    <source>
        <dbReference type="ARBA" id="ARBA00022801"/>
    </source>
</evidence>
<feature type="compositionally biased region" description="Basic and acidic residues" evidence="6">
    <location>
        <begin position="729"/>
        <end position="760"/>
    </location>
</feature>
<evidence type="ECO:0000256" key="5">
    <source>
        <dbReference type="SAM" id="Coils"/>
    </source>
</evidence>
<dbReference type="Pfam" id="PF13976">
    <property type="entry name" value="gag_pre-integrs"/>
    <property type="match status" value="2"/>
</dbReference>
<feature type="region of interest" description="Disordered" evidence="6">
    <location>
        <begin position="2013"/>
        <end position="2059"/>
    </location>
</feature>
<dbReference type="Gene3D" id="3.30.420.10">
    <property type="entry name" value="Ribonuclease H-like superfamily/Ribonuclease H"/>
    <property type="match status" value="3"/>
</dbReference>
<dbReference type="PROSITE" id="PS50994">
    <property type="entry name" value="INTEGRASE"/>
    <property type="match status" value="3"/>
</dbReference>
<feature type="compositionally biased region" description="Pro residues" evidence="6">
    <location>
        <begin position="2157"/>
        <end position="2169"/>
    </location>
</feature>
<feature type="coiled-coil region" evidence="5">
    <location>
        <begin position="1164"/>
        <end position="1198"/>
    </location>
</feature>
<feature type="domain" description="Integrase catalytic" evidence="8">
    <location>
        <begin position="464"/>
        <end position="630"/>
    </location>
</feature>
<dbReference type="InterPro" id="IPR013103">
    <property type="entry name" value="RVT_2"/>
</dbReference>
<feature type="compositionally biased region" description="Basic and acidic residues" evidence="6">
    <location>
        <begin position="2420"/>
        <end position="2429"/>
    </location>
</feature>
<feature type="compositionally biased region" description="Basic and acidic residues" evidence="6">
    <location>
        <begin position="181"/>
        <end position="199"/>
    </location>
</feature>
<dbReference type="Gene3D" id="4.10.60.10">
    <property type="entry name" value="Zinc finger, CCHC-type"/>
    <property type="match status" value="2"/>
</dbReference>
<feature type="compositionally biased region" description="Acidic residues" evidence="6">
    <location>
        <begin position="2013"/>
        <end position="2029"/>
    </location>
</feature>
<feature type="domain" description="CCHC-type" evidence="7">
    <location>
        <begin position="2758"/>
        <end position="2773"/>
    </location>
</feature>
<dbReference type="GO" id="GO:0008233">
    <property type="term" value="F:peptidase activity"/>
    <property type="evidence" value="ECO:0007669"/>
    <property type="project" value="UniProtKB-KW"/>
</dbReference>
<feature type="compositionally biased region" description="Basic residues" evidence="6">
    <location>
        <begin position="2177"/>
        <end position="2186"/>
    </location>
</feature>
<feature type="region of interest" description="Disordered" evidence="6">
    <location>
        <begin position="729"/>
        <end position="764"/>
    </location>
</feature>
<dbReference type="InterPro" id="IPR057670">
    <property type="entry name" value="SH3_retrovirus"/>
</dbReference>
<dbReference type="SMART" id="SM00343">
    <property type="entry name" value="ZnF_C2HC"/>
    <property type="match status" value="3"/>
</dbReference>
<evidence type="ECO:0000256" key="6">
    <source>
        <dbReference type="SAM" id="MobiDB-lite"/>
    </source>
</evidence>
<evidence type="ECO:0000313" key="9">
    <source>
        <dbReference type="EMBL" id="GEU92199.1"/>
    </source>
</evidence>
<dbReference type="InterPro" id="IPR025724">
    <property type="entry name" value="GAG-pre-integrase_dom"/>
</dbReference>
<feature type="region of interest" description="Disordered" evidence="6">
    <location>
        <begin position="2704"/>
        <end position="2729"/>
    </location>
</feature>
<feature type="domain" description="Integrase catalytic" evidence="8">
    <location>
        <begin position="3171"/>
        <end position="3380"/>
    </location>
</feature>
<feature type="compositionally biased region" description="Acidic residues" evidence="6">
    <location>
        <begin position="2129"/>
        <end position="2145"/>
    </location>
</feature>
<evidence type="ECO:0000256" key="4">
    <source>
        <dbReference type="PROSITE-ProRule" id="PRU00047"/>
    </source>
</evidence>
<dbReference type="Pfam" id="PF00665">
    <property type="entry name" value="rve"/>
    <property type="match status" value="1"/>
</dbReference>
<feature type="region of interest" description="Disordered" evidence="6">
    <location>
        <begin position="2129"/>
        <end position="2186"/>
    </location>
</feature>
<feature type="compositionally biased region" description="Polar residues" evidence="6">
    <location>
        <begin position="2716"/>
        <end position="2728"/>
    </location>
</feature>
<dbReference type="SUPFAM" id="SSF57756">
    <property type="entry name" value="Retrovirus zinc finger-like domains"/>
    <property type="match status" value="2"/>
</dbReference>
<keyword evidence="3" id="KW-0378">Hydrolase</keyword>
<keyword evidence="4" id="KW-0862">Zinc</keyword>
<dbReference type="PANTHER" id="PTHR42648">
    <property type="entry name" value="TRANSPOSASE, PUTATIVE-RELATED"/>
    <property type="match status" value="1"/>
</dbReference>
<protein>
    <submittedName>
        <fullName evidence="9">Putative ribonuclease H-like domain-containing protein</fullName>
    </submittedName>
</protein>
<keyword evidence="2" id="KW-0479">Metal-binding</keyword>
<dbReference type="SUPFAM" id="SSF53098">
    <property type="entry name" value="Ribonuclease H-like"/>
    <property type="match status" value="3"/>
</dbReference>
<feature type="compositionally biased region" description="Polar residues" evidence="6">
    <location>
        <begin position="2631"/>
        <end position="2652"/>
    </location>
</feature>
<dbReference type="InterPro" id="IPR001584">
    <property type="entry name" value="Integrase_cat-core"/>
</dbReference>
<feature type="domain" description="Integrase catalytic" evidence="8">
    <location>
        <begin position="1478"/>
        <end position="1654"/>
    </location>
</feature>
<dbReference type="PANTHER" id="PTHR42648:SF32">
    <property type="entry name" value="RIBONUCLEASE H-LIKE DOMAIN, GAG-PRE-INTEGRASE DOMAIN PROTEIN-RELATED"/>
    <property type="match status" value="1"/>
</dbReference>
<comment type="caution">
    <text evidence="9">The sequence shown here is derived from an EMBL/GenBank/DDBJ whole genome shotgun (WGS) entry which is preliminary data.</text>
</comment>
<evidence type="ECO:0000256" key="2">
    <source>
        <dbReference type="ARBA" id="ARBA00022723"/>
    </source>
</evidence>
<name>A0A6L2P3L8_TANCI</name>
<feature type="compositionally biased region" description="Pro residues" evidence="6">
    <location>
        <begin position="2041"/>
        <end position="2053"/>
    </location>
</feature>
<dbReference type="GO" id="GO:0006508">
    <property type="term" value="P:proteolysis"/>
    <property type="evidence" value="ECO:0007669"/>
    <property type="project" value="UniProtKB-KW"/>
</dbReference>
<dbReference type="EMBL" id="BKCJ010010573">
    <property type="protein sequence ID" value="GEU92199.1"/>
    <property type="molecule type" value="Genomic_DNA"/>
</dbReference>
<feature type="compositionally biased region" description="Basic and acidic residues" evidence="6">
    <location>
        <begin position="1653"/>
        <end position="1667"/>
    </location>
</feature>
<dbReference type="InterPro" id="IPR036397">
    <property type="entry name" value="RNaseH_sf"/>
</dbReference>